<comment type="caution">
    <text evidence="1">The sequence shown here is derived from an EMBL/GenBank/DDBJ whole genome shotgun (WGS) entry which is preliminary data.</text>
</comment>
<accession>A0A6G0YM38</accession>
<reference evidence="1 2" key="1">
    <citation type="submission" date="2019-08" db="EMBL/GenBank/DDBJ databases">
        <title>Whole genome of Aphis craccivora.</title>
        <authorList>
            <person name="Voronova N.V."/>
            <person name="Shulinski R.S."/>
            <person name="Bandarenka Y.V."/>
            <person name="Zhorov D.G."/>
            <person name="Warner D."/>
        </authorList>
    </citation>
    <scope>NUCLEOTIDE SEQUENCE [LARGE SCALE GENOMIC DNA]</scope>
    <source>
        <strain evidence="1">180601</strain>
        <tissue evidence="1">Whole Body</tissue>
    </source>
</reference>
<dbReference type="EMBL" id="VUJU01003257">
    <property type="protein sequence ID" value="KAF0758593.1"/>
    <property type="molecule type" value="Genomic_DNA"/>
</dbReference>
<dbReference type="Proteomes" id="UP000478052">
    <property type="component" value="Unassembled WGS sequence"/>
</dbReference>
<sequence length="69" mass="8193">MKMYDQLIIFNDPNAKIHILVKKIKIVNFHSHFEAFEDLDKNPSQLTMPLLEGYEYPMDDLQPLFVLLK</sequence>
<organism evidence="1 2">
    <name type="scientific">Aphis craccivora</name>
    <name type="common">Cowpea aphid</name>
    <dbReference type="NCBI Taxonomy" id="307492"/>
    <lineage>
        <taxon>Eukaryota</taxon>
        <taxon>Metazoa</taxon>
        <taxon>Ecdysozoa</taxon>
        <taxon>Arthropoda</taxon>
        <taxon>Hexapoda</taxon>
        <taxon>Insecta</taxon>
        <taxon>Pterygota</taxon>
        <taxon>Neoptera</taxon>
        <taxon>Paraneoptera</taxon>
        <taxon>Hemiptera</taxon>
        <taxon>Sternorrhyncha</taxon>
        <taxon>Aphidomorpha</taxon>
        <taxon>Aphidoidea</taxon>
        <taxon>Aphididae</taxon>
        <taxon>Aphidini</taxon>
        <taxon>Aphis</taxon>
        <taxon>Aphis</taxon>
    </lineage>
</organism>
<evidence type="ECO:0000313" key="1">
    <source>
        <dbReference type="EMBL" id="KAF0758593.1"/>
    </source>
</evidence>
<evidence type="ECO:0000313" key="2">
    <source>
        <dbReference type="Proteomes" id="UP000478052"/>
    </source>
</evidence>
<proteinExistence type="predicted"/>
<protein>
    <submittedName>
        <fullName evidence="1">Uncharacterized protein</fullName>
    </submittedName>
</protein>
<dbReference type="AlphaFoldDB" id="A0A6G0YM38"/>
<keyword evidence="2" id="KW-1185">Reference proteome</keyword>
<name>A0A6G0YM38_APHCR</name>
<gene>
    <name evidence="1" type="ORF">FWK35_00007506</name>
</gene>